<evidence type="ECO:0000256" key="1">
    <source>
        <dbReference type="SAM" id="MobiDB-lite"/>
    </source>
</evidence>
<evidence type="ECO:0000313" key="3">
    <source>
        <dbReference type="Proteomes" id="UP001152024"/>
    </source>
</evidence>
<reference evidence="2" key="1">
    <citation type="submission" date="2022-09" db="EMBL/GenBank/DDBJ databases">
        <title>Fusarium specimens isolated from Avocado Roots.</title>
        <authorList>
            <person name="Stajich J."/>
            <person name="Roper C."/>
            <person name="Heimlech-Rivalta G."/>
        </authorList>
    </citation>
    <scope>NUCLEOTIDE SEQUENCE</scope>
    <source>
        <strain evidence="2">CF00095</strain>
    </source>
</reference>
<dbReference type="EMBL" id="JAOQBH010000012">
    <property type="protein sequence ID" value="KAJ4127966.1"/>
    <property type="molecule type" value="Genomic_DNA"/>
</dbReference>
<feature type="region of interest" description="Disordered" evidence="1">
    <location>
        <begin position="181"/>
        <end position="220"/>
    </location>
</feature>
<keyword evidence="3" id="KW-1185">Reference proteome</keyword>
<feature type="compositionally biased region" description="Basic residues" evidence="1">
    <location>
        <begin position="203"/>
        <end position="220"/>
    </location>
</feature>
<accession>A0ABQ8R672</accession>
<evidence type="ECO:0000313" key="2">
    <source>
        <dbReference type="EMBL" id="KAJ4127966.1"/>
    </source>
</evidence>
<organism evidence="2 3">
    <name type="scientific">Fusarium equiseti</name>
    <name type="common">Fusarium scirpi</name>
    <dbReference type="NCBI Taxonomy" id="61235"/>
    <lineage>
        <taxon>Eukaryota</taxon>
        <taxon>Fungi</taxon>
        <taxon>Dikarya</taxon>
        <taxon>Ascomycota</taxon>
        <taxon>Pezizomycotina</taxon>
        <taxon>Sordariomycetes</taxon>
        <taxon>Hypocreomycetidae</taxon>
        <taxon>Hypocreales</taxon>
        <taxon>Nectriaceae</taxon>
        <taxon>Fusarium</taxon>
        <taxon>Fusarium incarnatum-equiseti species complex</taxon>
    </lineage>
</organism>
<sequence length="220" mass="24588">MADLAREEFLCNKLHKIIDTFLETPRWRALGQVTRLSAFETSFAHIVGDMEDSVAEWLLCDLDATLRSLSRASSPRIYEHPPPFLTDDGGPVLPNHQCMPVYGRDRIFYPPGLSATVQNERFFRNEHTRVPTQVDGVDEQATAVSSRETIAERATRDNDEKAPALEQTMLRIAGALETMTQQAANHDAAGSHSPAPDPSKSTFAKRIKRRLVTSKSVKKD</sequence>
<proteinExistence type="predicted"/>
<gene>
    <name evidence="2" type="ORF">NW768_008249</name>
</gene>
<protein>
    <submittedName>
        <fullName evidence="2">Uncharacterized protein</fullName>
    </submittedName>
</protein>
<dbReference type="Proteomes" id="UP001152024">
    <property type="component" value="Unassembled WGS sequence"/>
</dbReference>
<name>A0ABQ8R672_FUSEQ</name>
<comment type="caution">
    <text evidence="2">The sequence shown here is derived from an EMBL/GenBank/DDBJ whole genome shotgun (WGS) entry which is preliminary data.</text>
</comment>